<evidence type="ECO:0000256" key="4">
    <source>
        <dbReference type="ARBA" id="ARBA00022679"/>
    </source>
</evidence>
<feature type="domain" description="Pyrimidine nucleoside phosphorylase C-terminal" evidence="6">
    <location>
        <begin position="349"/>
        <end position="422"/>
    </location>
</feature>
<comment type="subunit">
    <text evidence="2 5">Homodimer.</text>
</comment>
<dbReference type="GO" id="GO:0004645">
    <property type="term" value="F:1,4-alpha-oligoglucan phosphorylase activity"/>
    <property type="evidence" value="ECO:0007669"/>
    <property type="project" value="InterPro"/>
</dbReference>
<dbReference type="Gene3D" id="3.90.1170.30">
    <property type="entry name" value="Pyrimidine nucleoside phosphorylase-like, C-terminal domain"/>
    <property type="match status" value="1"/>
</dbReference>
<dbReference type="InterPro" id="IPR000312">
    <property type="entry name" value="Glycosyl_Trfase_fam3"/>
</dbReference>
<dbReference type="AlphaFoldDB" id="R4WDP7"/>
<accession>R4WDP7</accession>
<sequence>MALQQILAKKRRGQPLSTAEIEEFVRTASSGEAHHAQIGAMLMAMSIHGMSEEEIQGLTGAMVKSGTKMEWEGIAADKHSTGGVGDKVSIPLVPILAELGLKIPMISGRSLEYTGGTLDKLESIPGYNVNLTIEEMKKCLETCGGFISAATQDVCPADKILYSIRDITSTVDCNGLVTASILSKKIAEGAKYLIQDVKVGNAAFYKDTQSAEELARTMIATAEGFGLKMAVSMTKMDHPIGRAVGNSLEIIECIDILKGKHFPPDLMELIIELGGELLVMTGLASSFSEAKENMKTTLKNGKALKRFEKLLINQGVNENVANKICSEGDYSILPKAKFITEFLVKEKGYVEKINALSIAKVCFNLGAGRNVPSDRIDHAVGCLIQVVQGENVDPGKCWAVLHHNTPLDPKIQVEMDSALKVSTTSVPHTSILIKTIRSGSCTH</sequence>
<keyword evidence="3 5" id="KW-0328">Glycosyltransferase</keyword>
<dbReference type="NCBIfam" id="TIGR02644">
    <property type="entry name" value="Y_phosphoryl"/>
    <property type="match status" value="1"/>
</dbReference>
<dbReference type="EC" id="2.4.2.4" evidence="5"/>
<dbReference type="InterPro" id="IPR000053">
    <property type="entry name" value="Thymidine/pyrmidine_PPase"/>
</dbReference>
<proteinExistence type="evidence at transcript level"/>
<dbReference type="SMART" id="SM00941">
    <property type="entry name" value="PYNP_C"/>
    <property type="match status" value="1"/>
</dbReference>
<dbReference type="Gene3D" id="1.20.970.10">
    <property type="entry name" value="Transferase, Pyrimidine Nucleoside Phosphorylase, Chain C"/>
    <property type="match status" value="1"/>
</dbReference>
<dbReference type="InterPro" id="IPR017459">
    <property type="entry name" value="Glycosyl_Trfase_fam3_N_dom"/>
</dbReference>
<dbReference type="EMBL" id="AK417724">
    <property type="protein sequence ID" value="BAN20939.1"/>
    <property type="molecule type" value="mRNA"/>
</dbReference>
<evidence type="ECO:0000256" key="3">
    <source>
        <dbReference type="ARBA" id="ARBA00022676"/>
    </source>
</evidence>
<evidence type="ECO:0000256" key="1">
    <source>
        <dbReference type="ARBA" id="ARBA00006915"/>
    </source>
</evidence>
<dbReference type="FunFam" id="3.40.1030.10:FF:000003">
    <property type="entry name" value="Pyrimidine-nucleoside phosphorylase"/>
    <property type="match status" value="1"/>
</dbReference>
<dbReference type="Pfam" id="PF02885">
    <property type="entry name" value="Glycos_trans_3N"/>
    <property type="match status" value="1"/>
</dbReference>
<dbReference type="SUPFAM" id="SSF47648">
    <property type="entry name" value="Nucleoside phosphorylase/phosphoribosyltransferase N-terminal domain"/>
    <property type="match status" value="1"/>
</dbReference>
<dbReference type="GO" id="GO:0006213">
    <property type="term" value="P:pyrimidine nucleoside metabolic process"/>
    <property type="evidence" value="ECO:0007669"/>
    <property type="project" value="UniProtKB-UniRule"/>
</dbReference>
<dbReference type="GO" id="GO:0005829">
    <property type="term" value="C:cytosol"/>
    <property type="evidence" value="ECO:0007669"/>
    <property type="project" value="TreeGrafter"/>
</dbReference>
<evidence type="ECO:0000256" key="2">
    <source>
        <dbReference type="ARBA" id="ARBA00011738"/>
    </source>
</evidence>
<protein>
    <recommendedName>
        <fullName evidence="5">Thymidine phosphorylase</fullName>
        <shortName evidence="5">TP</shortName>
        <ecNumber evidence="5">2.4.2.4</ecNumber>
    </recommendedName>
    <alternativeName>
        <fullName evidence="5">TdRPase</fullName>
    </alternativeName>
</protein>
<organism evidence="7">
    <name type="scientific">Riptortus pedestris</name>
    <name type="common">Bean bug</name>
    <dbReference type="NCBI Taxonomy" id="329032"/>
    <lineage>
        <taxon>Eukaryota</taxon>
        <taxon>Metazoa</taxon>
        <taxon>Ecdysozoa</taxon>
        <taxon>Arthropoda</taxon>
        <taxon>Hexapoda</taxon>
        <taxon>Insecta</taxon>
        <taxon>Pterygota</taxon>
        <taxon>Neoptera</taxon>
        <taxon>Paraneoptera</taxon>
        <taxon>Hemiptera</taxon>
        <taxon>Heteroptera</taxon>
        <taxon>Panheteroptera</taxon>
        <taxon>Pentatomomorpha</taxon>
        <taxon>Coreoidea</taxon>
        <taxon>Alydidae</taxon>
        <taxon>Riptortus</taxon>
    </lineage>
</organism>
<dbReference type="Gene3D" id="3.40.1030.10">
    <property type="entry name" value="Nucleoside phosphorylase/phosphoribosyltransferase catalytic domain"/>
    <property type="match status" value="1"/>
</dbReference>
<evidence type="ECO:0000256" key="5">
    <source>
        <dbReference type="PIRNR" id="PIRNR000478"/>
    </source>
</evidence>
<dbReference type="NCBIfam" id="NF004490">
    <property type="entry name" value="PRK05820.1"/>
    <property type="match status" value="1"/>
</dbReference>
<name>R4WDP7_RIPPE</name>
<comment type="catalytic activity">
    <reaction evidence="5">
        <text>thymidine + phosphate = 2-deoxy-alpha-D-ribose 1-phosphate + thymine</text>
        <dbReference type="Rhea" id="RHEA:16037"/>
        <dbReference type="ChEBI" id="CHEBI:17748"/>
        <dbReference type="ChEBI" id="CHEBI:17821"/>
        <dbReference type="ChEBI" id="CHEBI:43474"/>
        <dbReference type="ChEBI" id="CHEBI:57259"/>
        <dbReference type="EC" id="2.4.2.4"/>
    </reaction>
</comment>
<dbReference type="UniPathway" id="UPA00578">
    <property type="reaction ID" value="UER00638"/>
</dbReference>
<dbReference type="GO" id="GO:0006206">
    <property type="term" value="P:pyrimidine nucleobase metabolic process"/>
    <property type="evidence" value="ECO:0007669"/>
    <property type="project" value="InterPro"/>
</dbReference>
<keyword evidence="4 5" id="KW-0808">Transferase</keyword>
<dbReference type="SUPFAM" id="SSF52418">
    <property type="entry name" value="Nucleoside phosphorylase/phosphoribosyltransferase catalytic domain"/>
    <property type="match status" value="1"/>
</dbReference>
<dbReference type="InterPro" id="IPR036320">
    <property type="entry name" value="Glycosyl_Trfase_fam3_N_dom_sf"/>
</dbReference>
<evidence type="ECO:0000259" key="6">
    <source>
        <dbReference type="SMART" id="SM00941"/>
    </source>
</evidence>
<dbReference type="SUPFAM" id="SSF54680">
    <property type="entry name" value="Pyrimidine nucleoside phosphorylase C-terminal domain"/>
    <property type="match status" value="1"/>
</dbReference>
<dbReference type="InterPro" id="IPR036566">
    <property type="entry name" value="PYNP-like_C_sf"/>
</dbReference>
<dbReference type="Pfam" id="PF07831">
    <property type="entry name" value="PYNP_C"/>
    <property type="match status" value="1"/>
</dbReference>
<dbReference type="Pfam" id="PF00591">
    <property type="entry name" value="Glycos_transf_3"/>
    <property type="match status" value="1"/>
</dbReference>
<dbReference type="PIRSF" id="PIRSF000478">
    <property type="entry name" value="TP_PyNP"/>
    <property type="match status" value="1"/>
</dbReference>
<comment type="similarity">
    <text evidence="1 5">Belongs to the thymidine/pyrimidine-nucleoside phosphorylase family.</text>
</comment>
<dbReference type="PANTHER" id="PTHR10515:SF0">
    <property type="entry name" value="THYMIDINE PHOSPHORYLASE"/>
    <property type="match status" value="1"/>
</dbReference>
<comment type="pathway">
    <text evidence="5">Pyrimidine metabolism; dTMP biosynthesis via salvage pathway; dTMP from thymine: step 1/2.</text>
</comment>
<dbReference type="InterPro" id="IPR035902">
    <property type="entry name" value="Nuc_phospho_transferase"/>
</dbReference>
<dbReference type="InterPro" id="IPR018090">
    <property type="entry name" value="Pyrmidine_PPas_bac/euk"/>
</dbReference>
<dbReference type="PANTHER" id="PTHR10515">
    <property type="entry name" value="THYMIDINE PHOSPHORYLASE"/>
    <property type="match status" value="1"/>
</dbReference>
<reference evidence="7" key="1">
    <citation type="journal article" date="2013" name="PLoS ONE">
        <title>Gene expression in gut symbiotic organ of stinkbug affected by extracellular bacterial symbiont.</title>
        <authorList>
            <person name="Futahashi R."/>
            <person name="Tanaka K."/>
            <person name="Tanahashi M."/>
            <person name="Nikoh N."/>
            <person name="Kikuchi Y."/>
            <person name="Lee B.L."/>
            <person name="Fukatsu T."/>
        </authorList>
    </citation>
    <scope>NUCLEOTIDE SEQUENCE</scope>
    <source>
        <tissue evidence="7">Midgut</tissue>
    </source>
</reference>
<comment type="function">
    <text evidence="5">Catalyzes the reversible phosphorolysis of thymidine. The produced molecules are then utilized as carbon and energy sources or in the rescue of pyrimidine bases for nucleotide synthesis.</text>
</comment>
<dbReference type="InterPro" id="IPR013102">
    <property type="entry name" value="PYNP_C"/>
</dbReference>
<dbReference type="GO" id="GO:0009032">
    <property type="term" value="F:thymidine phosphorylase activity"/>
    <property type="evidence" value="ECO:0007669"/>
    <property type="project" value="UniProtKB-UniRule"/>
</dbReference>
<evidence type="ECO:0000313" key="7">
    <source>
        <dbReference type="EMBL" id="BAN20939.1"/>
    </source>
</evidence>